<reference evidence="3 4" key="1">
    <citation type="submission" date="2021-04" db="EMBL/GenBank/DDBJ databases">
        <authorList>
            <person name="Bliznina A."/>
        </authorList>
    </citation>
    <scope>NUCLEOTIDE SEQUENCE [LARGE SCALE GENOMIC DNA]</scope>
</reference>
<dbReference type="EMBL" id="OU015568">
    <property type="protein sequence ID" value="CAG5085696.1"/>
    <property type="molecule type" value="Genomic_DNA"/>
</dbReference>
<dbReference type="InterPro" id="IPR015943">
    <property type="entry name" value="WD40/YVTN_repeat-like_dom_sf"/>
</dbReference>
<dbReference type="PROSITE" id="PS50294">
    <property type="entry name" value="WD_REPEATS_REGION"/>
    <property type="match status" value="1"/>
</dbReference>
<organism evidence="3 4">
    <name type="scientific">Oikopleura dioica</name>
    <name type="common">Tunicate</name>
    <dbReference type="NCBI Taxonomy" id="34765"/>
    <lineage>
        <taxon>Eukaryota</taxon>
        <taxon>Metazoa</taxon>
        <taxon>Chordata</taxon>
        <taxon>Tunicata</taxon>
        <taxon>Appendicularia</taxon>
        <taxon>Copelata</taxon>
        <taxon>Oikopleuridae</taxon>
        <taxon>Oikopleura</taxon>
    </lineage>
</organism>
<sequence>MNAIKPLPEIPKIKSPMPNATGEGQKEELIQEGKQIIEGRIQISHIIDCNDDVFCCKVSPSQKLIAICTNKGLVIIYRISDGRKLHNLVDTDTRQKNLPAVTCHWINEDKLVAGYCDGKIKVWNVSNSQCLQTIEEDRTVYQTMVTPTQDALITAGKDSDIHVYDLASLQKINTCKASPSLERMDGHRTAVYALKHHPNETWNFVSGGWDDTVQFWDRRQERATKRIFGPHICGESIDIDPNDQTILTASWRRHDGIQVWDYREGTLRKTILEHPDERSSYYTAQFVGTDSFLVGGSNKNVFKVKDQKISTDLAVVSEISSGVVCSDKVRYQQTGDGINCRVAYGYGSKVAIADVADVENHGTLISSPK</sequence>
<dbReference type="Proteomes" id="UP001158576">
    <property type="component" value="Chromosome PAR"/>
</dbReference>
<dbReference type="Pfam" id="PF23410">
    <property type="entry name" value="Beta-prop_VPS8"/>
    <property type="match status" value="1"/>
</dbReference>
<protein>
    <submittedName>
        <fullName evidence="3">Oidioi.mRNA.OKI2018_I69.PAR.g10969.t1.cds</fullName>
    </submittedName>
</protein>
<keyword evidence="1" id="KW-0853">WD repeat</keyword>
<accession>A0ABN7RWM8</accession>
<proteinExistence type="predicted"/>
<evidence type="ECO:0000256" key="1">
    <source>
        <dbReference type="PROSITE-ProRule" id="PRU00221"/>
    </source>
</evidence>
<dbReference type="Pfam" id="PF00400">
    <property type="entry name" value="WD40"/>
    <property type="match status" value="1"/>
</dbReference>
<keyword evidence="4" id="KW-1185">Reference proteome</keyword>
<feature type="region of interest" description="Disordered" evidence="2">
    <location>
        <begin position="1"/>
        <end position="22"/>
    </location>
</feature>
<evidence type="ECO:0000313" key="4">
    <source>
        <dbReference type="Proteomes" id="UP001158576"/>
    </source>
</evidence>
<dbReference type="PANTHER" id="PTHR47822:SF2">
    <property type="entry name" value="F-BOX AND WD-40 DOMAIN PROTEIN 7"/>
    <property type="match status" value="1"/>
</dbReference>
<dbReference type="InterPro" id="IPR036322">
    <property type="entry name" value="WD40_repeat_dom_sf"/>
</dbReference>
<dbReference type="InterPro" id="IPR001680">
    <property type="entry name" value="WD40_rpt"/>
</dbReference>
<name>A0ABN7RWM8_OIKDI</name>
<dbReference type="SUPFAM" id="SSF50978">
    <property type="entry name" value="WD40 repeat-like"/>
    <property type="match status" value="1"/>
</dbReference>
<dbReference type="Gene3D" id="2.130.10.10">
    <property type="entry name" value="YVTN repeat-like/Quinoprotein amine dehydrogenase"/>
    <property type="match status" value="2"/>
</dbReference>
<dbReference type="PROSITE" id="PS50082">
    <property type="entry name" value="WD_REPEATS_2"/>
    <property type="match status" value="2"/>
</dbReference>
<evidence type="ECO:0000313" key="3">
    <source>
        <dbReference type="EMBL" id="CAG5085696.1"/>
    </source>
</evidence>
<evidence type="ECO:0000256" key="2">
    <source>
        <dbReference type="SAM" id="MobiDB-lite"/>
    </source>
</evidence>
<feature type="repeat" description="WD" evidence="1">
    <location>
        <begin position="111"/>
        <end position="133"/>
    </location>
</feature>
<dbReference type="SMART" id="SM00320">
    <property type="entry name" value="WD40"/>
    <property type="match status" value="5"/>
</dbReference>
<feature type="repeat" description="WD" evidence="1">
    <location>
        <begin position="184"/>
        <end position="226"/>
    </location>
</feature>
<gene>
    <name evidence="3" type="ORF">OKIOD_LOCUS2527</name>
</gene>
<dbReference type="PANTHER" id="PTHR47822">
    <property type="entry name" value="CARBOHYDRATE BINDING DOMAIN CONTAINING PROTEIN"/>
    <property type="match status" value="1"/>
</dbReference>